<accession>A0A6J5S7I6</accession>
<evidence type="ECO:0000256" key="1">
    <source>
        <dbReference type="SAM" id="MobiDB-lite"/>
    </source>
</evidence>
<dbReference type="EMBL" id="LR797345">
    <property type="protein sequence ID" value="CAB4204435.1"/>
    <property type="molecule type" value="Genomic_DNA"/>
</dbReference>
<evidence type="ECO:0000313" key="2">
    <source>
        <dbReference type="EMBL" id="CAB4174542.1"/>
    </source>
</evidence>
<evidence type="ECO:0000313" key="4">
    <source>
        <dbReference type="EMBL" id="CAB4204435.1"/>
    </source>
</evidence>
<dbReference type="EMBL" id="LR797086">
    <property type="protein sequence ID" value="CAB4186285.1"/>
    <property type="molecule type" value="Genomic_DNA"/>
</dbReference>
<dbReference type="EMBL" id="LR796921">
    <property type="protein sequence ID" value="CAB4174542.1"/>
    <property type="molecule type" value="Genomic_DNA"/>
</dbReference>
<organism evidence="4">
    <name type="scientific">uncultured Caudovirales phage</name>
    <dbReference type="NCBI Taxonomy" id="2100421"/>
    <lineage>
        <taxon>Viruses</taxon>
        <taxon>Duplodnaviria</taxon>
        <taxon>Heunggongvirae</taxon>
        <taxon>Uroviricota</taxon>
        <taxon>Caudoviricetes</taxon>
        <taxon>Peduoviridae</taxon>
        <taxon>Maltschvirus</taxon>
        <taxon>Maltschvirus maltsch</taxon>
    </lineage>
</organism>
<reference evidence="4" key="1">
    <citation type="submission" date="2020-05" db="EMBL/GenBank/DDBJ databases">
        <authorList>
            <person name="Chiriac C."/>
            <person name="Salcher M."/>
            <person name="Ghai R."/>
            <person name="Kavagutti S V."/>
        </authorList>
    </citation>
    <scope>NUCLEOTIDE SEQUENCE</scope>
</reference>
<name>A0A6J5S7I6_9CAUD</name>
<evidence type="ECO:0000313" key="3">
    <source>
        <dbReference type="EMBL" id="CAB4186285.1"/>
    </source>
</evidence>
<feature type="region of interest" description="Disordered" evidence="1">
    <location>
        <begin position="118"/>
        <end position="147"/>
    </location>
</feature>
<feature type="compositionally biased region" description="Acidic residues" evidence="1">
    <location>
        <begin position="131"/>
        <end position="147"/>
    </location>
</feature>
<gene>
    <name evidence="3" type="ORF">UFOVP1138_58</name>
    <name evidence="4" type="ORF">UFOVP1394_55</name>
    <name evidence="2" type="ORF">UFOVP975_62</name>
</gene>
<proteinExistence type="predicted"/>
<protein>
    <submittedName>
        <fullName evidence="4">Uncharacterized protein</fullName>
    </submittedName>
</protein>
<sequence>MEDLLHDNRVTLKDAIRPFAIQLSDEHGLSFKLEKGSFNRGQFRMHLKFGVPAIEAEMHQEFIQRYLPVVGLPLDVIGQTYQNEDGTRYTVVDLSEKLDMKCVRVVHEGQTEPRYKVSPRKVREGLGIPEPEMDAEEAAEEQDEADA</sequence>